<dbReference type="STRING" id="931089.CDES_07710"/>
<accession>A0A0M4CXG3</accession>
<evidence type="ECO:0000313" key="2">
    <source>
        <dbReference type="Proteomes" id="UP000068067"/>
    </source>
</evidence>
<dbReference type="Proteomes" id="UP000068067">
    <property type="component" value="Chromosome"/>
</dbReference>
<evidence type="ECO:0000313" key="1">
    <source>
        <dbReference type="EMBL" id="ALC05950.1"/>
    </source>
</evidence>
<dbReference type="EMBL" id="CP009220">
    <property type="protein sequence ID" value="ALC05950.1"/>
    <property type="molecule type" value="Genomic_DNA"/>
</dbReference>
<protein>
    <submittedName>
        <fullName evidence="1">Uncharacterized protein</fullName>
    </submittedName>
</protein>
<gene>
    <name evidence="1" type="ORF">CDES_07710</name>
</gene>
<reference evidence="1 2" key="1">
    <citation type="submission" date="2014-08" db="EMBL/GenBank/DDBJ databases">
        <title>Complete genome sequence of Corynebacterium deserti GIMN1.010 (=DSM 45689), isolated from desert sand in western China.</title>
        <authorList>
            <person name="Ruckert C."/>
            <person name="Albersmeier A."/>
            <person name="Kalinowski J."/>
        </authorList>
    </citation>
    <scope>NUCLEOTIDE SEQUENCE [LARGE SCALE GENOMIC DNA]</scope>
    <source>
        <strain evidence="1 2">GIMN1.010</strain>
    </source>
</reference>
<sequence>MVSAPQIKPVGGMWMSESKGLRQFHSSWREAAEHINAVGRFRKLVAVRSSEEKMCEYHGCKRKQKTLSRLGFCDECEPKIQGFLSTHTGRKNPR</sequence>
<dbReference type="RefSeq" id="WP_053544952.1">
    <property type="nucleotide sequence ID" value="NZ_CP009220.1"/>
</dbReference>
<organism evidence="1 2">
    <name type="scientific">Corynebacterium deserti GIMN1.010</name>
    <dbReference type="NCBI Taxonomy" id="931089"/>
    <lineage>
        <taxon>Bacteria</taxon>
        <taxon>Bacillati</taxon>
        <taxon>Actinomycetota</taxon>
        <taxon>Actinomycetes</taxon>
        <taxon>Mycobacteriales</taxon>
        <taxon>Corynebacteriaceae</taxon>
        <taxon>Corynebacterium</taxon>
    </lineage>
</organism>
<dbReference type="AlphaFoldDB" id="A0A0M4CXG3"/>
<proteinExistence type="predicted"/>
<dbReference type="PATRIC" id="fig|931089.4.peg.1558"/>
<name>A0A0M4CXG3_9CORY</name>
<keyword evidence="2" id="KW-1185">Reference proteome</keyword>
<dbReference type="KEGG" id="cdx:CDES_07710"/>